<dbReference type="AlphaFoldDB" id="A0A5U8KA53"/>
<reference evidence="1" key="1">
    <citation type="submission" date="2018-06" db="EMBL/GenBank/DDBJ databases">
        <authorList>
            <person name="Ashton P.M."/>
            <person name="Dallman T."/>
            <person name="Nair S."/>
            <person name="De Pinna E."/>
            <person name="Peters T."/>
            <person name="Grant K."/>
        </authorList>
    </citation>
    <scope>NUCLEOTIDE SEQUENCE [LARGE SCALE GENOMIC DNA]</scope>
    <source>
        <strain evidence="1">498895</strain>
    </source>
</reference>
<name>A0A5U8KA53_SALEB</name>
<proteinExistence type="predicted"/>
<protein>
    <submittedName>
        <fullName evidence="1">Conjugal transfer protein</fullName>
    </submittedName>
</protein>
<feature type="non-terminal residue" evidence="1">
    <location>
        <position position="1"/>
    </location>
</feature>
<accession>A0A5U8KA53</accession>
<evidence type="ECO:0000313" key="1">
    <source>
        <dbReference type="EMBL" id="EBR8575475.1"/>
    </source>
</evidence>
<dbReference type="EMBL" id="AAGTQF010000228">
    <property type="protein sequence ID" value="EBR8575475.1"/>
    <property type="molecule type" value="Genomic_DNA"/>
</dbReference>
<sequence length="34" mass="3796">ITVEEEQYALARLAKIQAQNARKAELRAVLAQTV</sequence>
<gene>
    <name evidence="1" type="ORF">DOV67_29065</name>
</gene>
<dbReference type="Proteomes" id="UP000839708">
    <property type="component" value="Unassembled WGS sequence"/>
</dbReference>
<organism evidence="1">
    <name type="scientific">Salmonella enterica subsp. enterica serovar Java</name>
    <dbReference type="NCBI Taxonomy" id="224729"/>
    <lineage>
        <taxon>Bacteria</taxon>
        <taxon>Pseudomonadati</taxon>
        <taxon>Pseudomonadota</taxon>
        <taxon>Gammaproteobacteria</taxon>
        <taxon>Enterobacterales</taxon>
        <taxon>Enterobacteriaceae</taxon>
        <taxon>Salmonella</taxon>
    </lineage>
</organism>
<comment type="caution">
    <text evidence="1">The sequence shown here is derived from an EMBL/GenBank/DDBJ whole genome shotgun (WGS) entry which is preliminary data.</text>
</comment>